<sequence>MPNTFTKIIGYPLFGISLLFVYFLGESLNVASLLLSAIAFMFYIGACYLIWGKKKMKIVFWHRVRIFLCSGLVIPAILGVIAAITYYKDHLHRTSSTIYLDTSINGSVSSNIAGIAYITLLISSCYLMMVGFKKESARKYVFPISLVALLTLLGVGYYTKDDYQAVEKSGLVFSDQGHVKHYPWKDFEQAELLGYIKESRSGRSRTINFEWAFSLQHKNIPEPFTFTFTYSKNSISDSLAIKKEVKQHLALPTHSLTHEDLEYLERPMGDEGVEWKRKFYELFDCAN</sequence>
<keyword evidence="1" id="KW-0472">Membrane</keyword>
<accession>I8UK43</accession>
<dbReference type="STRING" id="1196324.A374_01189"/>
<reference evidence="2 3" key="1">
    <citation type="journal article" date="2012" name="J. Bacteriol.">
        <title>Genome of Bacillus macauensis ZFHKF-1, a Long-Chain-Forming Bacterium.</title>
        <authorList>
            <person name="Cai L."/>
            <person name="Zhang T."/>
        </authorList>
    </citation>
    <scope>NUCLEOTIDE SEQUENCE [LARGE SCALE GENOMIC DNA]</scope>
    <source>
        <strain evidence="2 3">ZFHKF-1</strain>
    </source>
</reference>
<feature type="transmembrane region" description="Helical" evidence="1">
    <location>
        <begin position="107"/>
        <end position="128"/>
    </location>
</feature>
<feature type="transmembrane region" description="Helical" evidence="1">
    <location>
        <begin position="64"/>
        <end position="87"/>
    </location>
</feature>
<evidence type="ECO:0000313" key="2">
    <source>
        <dbReference type="EMBL" id="EIT87255.1"/>
    </source>
</evidence>
<dbReference type="OrthoDB" id="2814527at2"/>
<keyword evidence="1" id="KW-0812">Transmembrane</keyword>
<feature type="transmembrane region" description="Helical" evidence="1">
    <location>
        <begin position="30"/>
        <end position="52"/>
    </location>
</feature>
<keyword evidence="1" id="KW-1133">Transmembrane helix</keyword>
<organism evidence="2 3">
    <name type="scientific">Fictibacillus macauensis ZFHKF-1</name>
    <dbReference type="NCBI Taxonomy" id="1196324"/>
    <lineage>
        <taxon>Bacteria</taxon>
        <taxon>Bacillati</taxon>
        <taxon>Bacillota</taxon>
        <taxon>Bacilli</taxon>
        <taxon>Bacillales</taxon>
        <taxon>Fictibacillaceae</taxon>
        <taxon>Fictibacillus</taxon>
    </lineage>
</organism>
<feature type="transmembrane region" description="Helical" evidence="1">
    <location>
        <begin position="140"/>
        <end position="159"/>
    </location>
</feature>
<comment type="caution">
    <text evidence="2">The sequence shown here is derived from an EMBL/GenBank/DDBJ whole genome shotgun (WGS) entry which is preliminary data.</text>
</comment>
<dbReference type="RefSeq" id="WP_007200344.1">
    <property type="nucleotide sequence ID" value="NZ_AKKV01000008.1"/>
</dbReference>
<evidence type="ECO:0000256" key="1">
    <source>
        <dbReference type="SAM" id="Phobius"/>
    </source>
</evidence>
<keyword evidence="3" id="KW-1185">Reference proteome</keyword>
<proteinExistence type="predicted"/>
<dbReference type="AlphaFoldDB" id="I8UK43"/>
<feature type="transmembrane region" description="Helical" evidence="1">
    <location>
        <begin position="7"/>
        <end position="24"/>
    </location>
</feature>
<dbReference type="Proteomes" id="UP000004080">
    <property type="component" value="Unassembled WGS sequence"/>
</dbReference>
<evidence type="ECO:0000313" key="3">
    <source>
        <dbReference type="Proteomes" id="UP000004080"/>
    </source>
</evidence>
<dbReference type="eggNOG" id="ENOG5033DIZ">
    <property type="taxonomic scope" value="Bacteria"/>
</dbReference>
<dbReference type="EMBL" id="AKKV01000008">
    <property type="protein sequence ID" value="EIT87255.1"/>
    <property type="molecule type" value="Genomic_DNA"/>
</dbReference>
<protein>
    <submittedName>
        <fullName evidence="2">Uncharacterized protein</fullName>
    </submittedName>
</protein>
<gene>
    <name evidence="2" type="ORF">A374_01189</name>
</gene>
<dbReference type="PATRIC" id="fig|1196324.3.peg.237"/>
<name>I8UK43_9BACL</name>